<proteinExistence type="inferred from homology"/>
<protein>
    <recommendedName>
        <fullName evidence="1">Serine/threonine-protein phosphatase</fullName>
        <ecNumber evidence="1">3.1.3.16</ecNumber>
    </recommendedName>
</protein>
<feature type="compositionally biased region" description="Pro residues" evidence="2">
    <location>
        <begin position="457"/>
        <end position="466"/>
    </location>
</feature>
<comment type="similarity">
    <text evidence="1">Belongs to the PPP phosphatase family.</text>
</comment>
<sequence>MSPQSQPSPPPALFDEDSDISVSGDGIFQEVNDEDQLLRSKLHCTKFPTTERIVKDIELPTSSLLTDAEFWGEDGLPHCQNIMNHFKREGRVGMNHLVSLIEKVFEQFCGEENVLDIEGPLTICGDIHGQYFDLLKLFEIGGDPSETRYLFLGDYVDRGLFSMECIILLFCYKLRYPNTFWMIRGNHECRHLTEYFTFKEECLFKYNSEIYDSLMDCFDALPVAALVDKKLFCIHGGISPEATMIDDVRSINRFVEPTSGILCDLLWADPMESFIAEVDAPFEPNVLRGCSFNFSYGAVCDFIEKNSLLTVVRAHEAQDAGYKLHRINEKTHFPSLITVFSAPNYLDAYNNKAAVIKYQKSIINIRQFSSSPHPYTLPGFMNGFNWSLPFIQEKIQEVISTIMGLVDDKEAELEEKQLILRQEEHRKNKEVLRNKVKMVSRLLHMEEEDTGEVPEIELPPVPPSPSLPRSISSLKLQTKTTPLKPSPPPSSLFQKSAVCAMGPVLKSAEDCRYDARPPGLNAFLEGAKLSPDGLRRRQSRDKILLQKRESKENIVVPQNLLDQFVAPNIVQANV</sequence>
<dbReference type="EMBL" id="GIBP01001499">
    <property type="protein sequence ID" value="NDV30468.1"/>
    <property type="molecule type" value="Transcribed_RNA"/>
</dbReference>
<dbReference type="InterPro" id="IPR029052">
    <property type="entry name" value="Metallo-depent_PP-like"/>
</dbReference>
<dbReference type="SMART" id="SM00156">
    <property type="entry name" value="PP2Ac"/>
    <property type="match status" value="1"/>
</dbReference>
<comment type="catalytic activity">
    <reaction evidence="1">
        <text>O-phospho-L-threonyl-[protein] + H2O = L-threonyl-[protein] + phosphate</text>
        <dbReference type="Rhea" id="RHEA:47004"/>
        <dbReference type="Rhea" id="RHEA-COMP:11060"/>
        <dbReference type="Rhea" id="RHEA-COMP:11605"/>
        <dbReference type="ChEBI" id="CHEBI:15377"/>
        <dbReference type="ChEBI" id="CHEBI:30013"/>
        <dbReference type="ChEBI" id="CHEBI:43474"/>
        <dbReference type="ChEBI" id="CHEBI:61977"/>
        <dbReference type="EC" id="3.1.3.16"/>
    </reaction>
</comment>
<keyword evidence="1" id="KW-0378">Hydrolase</keyword>
<reference evidence="4" key="1">
    <citation type="journal article" date="2020" name="J. Eukaryot. Microbiol.">
        <title>De novo Sequencing, Assembly and Annotation of the Transcriptome for the Free-Living Testate Amoeba Arcella intermedia.</title>
        <authorList>
            <person name="Ribeiro G.M."/>
            <person name="Porfirio-Sousa A.L."/>
            <person name="Maurer-Alcala X.X."/>
            <person name="Katz L.A."/>
            <person name="Lahr D.J.G."/>
        </authorList>
    </citation>
    <scope>NUCLEOTIDE SEQUENCE</scope>
</reference>
<accession>A0A6B2L0T7</accession>
<evidence type="ECO:0000256" key="1">
    <source>
        <dbReference type="RuleBase" id="RU004273"/>
    </source>
</evidence>
<dbReference type="GO" id="GO:0033192">
    <property type="term" value="F:calmodulin-dependent protein phosphatase activity"/>
    <property type="evidence" value="ECO:0007669"/>
    <property type="project" value="InterPro"/>
</dbReference>
<dbReference type="EC" id="3.1.3.16" evidence="1"/>
<dbReference type="PRINTS" id="PR00114">
    <property type="entry name" value="STPHPHTASE"/>
</dbReference>
<dbReference type="Gene3D" id="3.60.21.10">
    <property type="match status" value="1"/>
</dbReference>
<dbReference type="SUPFAM" id="SSF56300">
    <property type="entry name" value="Metallo-dependent phosphatases"/>
    <property type="match status" value="1"/>
</dbReference>
<dbReference type="PANTHER" id="PTHR45673">
    <property type="entry name" value="SERINE/THREONINE-PROTEIN PHOSPHATASE 2B CATALYTIC SUBUNIT 1-RELATED"/>
    <property type="match status" value="1"/>
</dbReference>
<dbReference type="Pfam" id="PF00149">
    <property type="entry name" value="Metallophos"/>
    <property type="match status" value="1"/>
</dbReference>
<feature type="domain" description="Serine/threonine specific protein phosphatases" evidence="3">
    <location>
        <begin position="183"/>
        <end position="188"/>
    </location>
</feature>
<name>A0A6B2L0T7_9EUKA</name>
<dbReference type="InterPro" id="IPR006186">
    <property type="entry name" value="Ser/Thr-sp_prot-phosphatase"/>
</dbReference>
<evidence type="ECO:0000313" key="4">
    <source>
        <dbReference type="EMBL" id="NDV30468.1"/>
    </source>
</evidence>
<dbReference type="GO" id="GO:0097720">
    <property type="term" value="P:calcineurin-mediated signaling"/>
    <property type="evidence" value="ECO:0007669"/>
    <property type="project" value="InterPro"/>
</dbReference>
<dbReference type="PROSITE" id="PS00125">
    <property type="entry name" value="SER_THR_PHOSPHATASE"/>
    <property type="match status" value="1"/>
</dbReference>
<dbReference type="InterPro" id="IPR043360">
    <property type="entry name" value="PP2B"/>
</dbReference>
<evidence type="ECO:0000259" key="3">
    <source>
        <dbReference type="PROSITE" id="PS00125"/>
    </source>
</evidence>
<dbReference type="AlphaFoldDB" id="A0A6B2L0T7"/>
<organism evidence="4">
    <name type="scientific">Arcella intermedia</name>
    <dbReference type="NCBI Taxonomy" id="1963864"/>
    <lineage>
        <taxon>Eukaryota</taxon>
        <taxon>Amoebozoa</taxon>
        <taxon>Tubulinea</taxon>
        <taxon>Elardia</taxon>
        <taxon>Arcellinida</taxon>
        <taxon>Sphaerothecina</taxon>
        <taxon>Arcellidae</taxon>
        <taxon>Arcella</taxon>
    </lineage>
</organism>
<dbReference type="InterPro" id="IPR004843">
    <property type="entry name" value="Calcineurin-like_PHP"/>
</dbReference>
<feature type="region of interest" description="Disordered" evidence="2">
    <location>
        <begin position="448"/>
        <end position="470"/>
    </location>
</feature>
<evidence type="ECO:0000256" key="2">
    <source>
        <dbReference type="SAM" id="MobiDB-lite"/>
    </source>
</evidence>